<proteinExistence type="predicted"/>
<reference evidence="2" key="1">
    <citation type="submission" date="2023-07" db="EMBL/GenBank/DDBJ databases">
        <authorList>
            <consortium name="AG Swart"/>
            <person name="Singh M."/>
            <person name="Singh A."/>
            <person name="Seah K."/>
            <person name="Emmerich C."/>
        </authorList>
    </citation>
    <scope>NUCLEOTIDE SEQUENCE</scope>
    <source>
        <strain evidence="2">DP1</strain>
    </source>
</reference>
<evidence type="ECO:0000313" key="3">
    <source>
        <dbReference type="Proteomes" id="UP001295684"/>
    </source>
</evidence>
<accession>A0AAD2D9U9</accession>
<dbReference type="AlphaFoldDB" id="A0AAD2D9U9"/>
<sequence>METIIPHQESTDGLQSLLSKFSHCSSILRYYGTFSQCKGLMMGLSMKTRRCFQDNLAAFRNRLEKGKSGEFVKLELDPGFGKGHVKVLEKIGSYSQCQIGGETVVLVTLVKERDVLSFCEFVESCNYSCGLVFYEVLVKIVGTVKDESIYNLPYDSLKSSTIDPNCVQIEWAKGVDPRDFKEKIKFTKMLHNVELANCFERVHTLDLTQSSELVDISNITTECSVLYVKSADLFRLLYDQSKEVPASLSQNVTTLKINWFSDGYFKETEEQDDSLKKKLTLSKECLSVFFPQLEALELMIPEVKDEVHPTATLKEKIRNGVSLLSSRPEASKILTLGDVDVFFHDPKRKYYCCFHADEVSYYSKVGDFNAKPVKWKGEKYLDVYTYLDLEFIGISQKDEIYLEDFKEYIEKHPMNTHEMLNWCSMFGDDMDDIFAESVLLKYRTVKKIKSPTVLEKLKPLRCDILEFKVDNSSTLGRGFILSLAKVQKPLKFSLKVLFNAKNASFICEAIKNCCTDLYLVVTEKAVSEAGISKREKLVKDICQKPSKPTTTRLPSKSTGRSRPSKRHASTSAPKYLNNVTIKYTSAKGTKTMFFLSVGEADRKSLQKIFKCA</sequence>
<evidence type="ECO:0000256" key="1">
    <source>
        <dbReference type="SAM" id="MobiDB-lite"/>
    </source>
</evidence>
<dbReference type="Proteomes" id="UP001295684">
    <property type="component" value="Unassembled WGS sequence"/>
</dbReference>
<protein>
    <submittedName>
        <fullName evidence="2">Uncharacterized protein</fullName>
    </submittedName>
</protein>
<evidence type="ECO:0000313" key="2">
    <source>
        <dbReference type="EMBL" id="CAI2386392.1"/>
    </source>
</evidence>
<feature type="region of interest" description="Disordered" evidence="1">
    <location>
        <begin position="545"/>
        <end position="571"/>
    </location>
</feature>
<dbReference type="EMBL" id="CAMPGE010028896">
    <property type="protein sequence ID" value="CAI2386392.1"/>
    <property type="molecule type" value="Genomic_DNA"/>
</dbReference>
<comment type="caution">
    <text evidence="2">The sequence shown here is derived from an EMBL/GenBank/DDBJ whole genome shotgun (WGS) entry which is preliminary data.</text>
</comment>
<feature type="compositionally biased region" description="Polar residues" evidence="1">
    <location>
        <begin position="546"/>
        <end position="561"/>
    </location>
</feature>
<gene>
    <name evidence="2" type="ORF">ECRASSUSDP1_LOCUS28006</name>
</gene>
<organism evidence="2 3">
    <name type="scientific">Euplotes crassus</name>
    <dbReference type="NCBI Taxonomy" id="5936"/>
    <lineage>
        <taxon>Eukaryota</taxon>
        <taxon>Sar</taxon>
        <taxon>Alveolata</taxon>
        <taxon>Ciliophora</taxon>
        <taxon>Intramacronucleata</taxon>
        <taxon>Spirotrichea</taxon>
        <taxon>Hypotrichia</taxon>
        <taxon>Euplotida</taxon>
        <taxon>Euplotidae</taxon>
        <taxon>Moneuplotes</taxon>
    </lineage>
</organism>
<name>A0AAD2D9U9_EUPCR</name>
<keyword evidence="3" id="KW-1185">Reference proteome</keyword>